<dbReference type="AlphaFoldDB" id="A0A365PB36"/>
<dbReference type="InterPro" id="IPR035093">
    <property type="entry name" value="RelE/ParE_toxin_dom_sf"/>
</dbReference>
<reference evidence="3 4" key="1">
    <citation type="submission" date="2018-06" db="EMBL/GenBank/DDBJ databases">
        <title>Whole genome sequencing of four bacterial strains from South Shetland trench revealing bio-synthetic gene clusters.</title>
        <authorList>
            <person name="Abdel-Mageed W.M."/>
            <person name="Lehri B."/>
            <person name="Jarmusch S.A."/>
            <person name="Miranda K."/>
            <person name="Goodfellow M."/>
            <person name="Jaspars M."/>
            <person name="Karlyshev A.V."/>
        </authorList>
    </citation>
    <scope>NUCLEOTIDE SEQUENCE [LARGE SCALE GENOMIC DNA]</scope>
    <source>
        <strain evidence="3 4">SST1</strain>
    </source>
</reference>
<dbReference type="SUPFAM" id="SSF143011">
    <property type="entry name" value="RelE-like"/>
    <property type="match status" value="1"/>
</dbReference>
<keyword evidence="2" id="KW-1277">Toxin-antitoxin system</keyword>
<accession>A0A365PB36</accession>
<evidence type="ECO:0000256" key="1">
    <source>
        <dbReference type="ARBA" id="ARBA00006226"/>
    </source>
</evidence>
<dbReference type="InterPro" id="IPR007712">
    <property type="entry name" value="RelE/ParE_toxin"/>
</dbReference>
<comment type="similarity">
    <text evidence="1">Belongs to the RelE toxin family.</text>
</comment>
<dbReference type="Gene3D" id="3.30.2310.20">
    <property type="entry name" value="RelE-like"/>
    <property type="match status" value="1"/>
</dbReference>
<evidence type="ECO:0000313" key="4">
    <source>
        <dbReference type="Proteomes" id="UP000252187"/>
    </source>
</evidence>
<gene>
    <name evidence="3" type="ORF">DQ226_06935</name>
</gene>
<proteinExistence type="inferred from homology"/>
<sequence>MEGYELVVAPPAARAIQRGLPENIAAAVVEFLTGPLIANPRRVGKELRRELSGVYSARRGTYRILYRIDDDAREVLVLRIEHRRDVYR</sequence>
<dbReference type="PANTHER" id="PTHR35601">
    <property type="entry name" value="TOXIN RELE"/>
    <property type="match status" value="1"/>
</dbReference>
<dbReference type="Pfam" id="PF05016">
    <property type="entry name" value="ParE_toxin"/>
    <property type="match status" value="1"/>
</dbReference>
<protein>
    <submittedName>
        <fullName evidence="3">Type II toxin-antitoxin system RelE/ParE family toxin</fullName>
    </submittedName>
</protein>
<name>A0A365PB36_9ACTN</name>
<dbReference type="EMBL" id="QNTT01000014">
    <property type="protein sequence ID" value="RBA37294.1"/>
    <property type="molecule type" value="Genomic_DNA"/>
</dbReference>
<evidence type="ECO:0000256" key="2">
    <source>
        <dbReference type="ARBA" id="ARBA00022649"/>
    </source>
</evidence>
<dbReference type="Proteomes" id="UP000252187">
    <property type="component" value="Unassembled WGS sequence"/>
</dbReference>
<comment type="caution">
    <text evidence="3">The sequence shown here is derived from an EMBL/GenBank/DDBJ whole genome shotgun (WGS) entry which is preliminary data.</text>
</comment>
<evidence type="ECO:0000313" key="3">
    <source>
        <dbReference type="EMBL" id="RBA37294.1"/>
    </source>
</evidence>
<dbReference type="PANTHER" id="PTHR35601:SF1">
    <property type="entry name" value="TOXIN RELE"/>
    <property type="match status" value="1"/>
</dbReference>
<organism evidence="3 4">
    <name type="scientific">Dietzia maris</name>
    <dbReference type="NCBI Taxonomy" id="37915"/>
    <lineage>
        <taxon>Bacteria</taxon>
        <taxon>Bacillati</taxon>
        <taxon>Actinomycetota</taxon>
        <taxon>Actinomycetes</taxon>
        <taxon>Mycobacteriales</taxon>
        <taxon>Dietziaceae</taxon>
        <taxon>Dietzia</taxon>
    </lineage>
</organism>